<dbReference type="InterPro" id="IPR036291">
    <property type="entry name" value="NAD(P)-bd_dom_sf"/>
</dbReference>
<accession>A0ABU1HW71</accession>
<comment type="caution">
    <text evidence="1">The sequence shown here is derived from an EMBL/GenBank/DDBJ whole genome shotgun (WGS) entry which is preliminary data.</text>
</comment>
<proteinExistence type="predicted"/>
<evidence type="ECO:0000313" key="2">
    <source>
        <dbReference type="Proteomes" id="UP001260188"/>
    </source>
</evidence>
<dbReference type="Gene3D" id="3.40.50.720">
    <property type="entry name" value="NAD(P)-binding Rossmann-like Domain"/>
    <property type="match status" value="1"/>
</dbReference>
<dbReference type="SUPFAM" id="SSF51735">
    <property type="entry name" value="NAD(P)-binding Rossmann-fold domains"/>
    <property type="match status" value="1"/>
</dbReference>
<protein>
    <submittedName>
        <fullName evidence="1">Nucleoside-diphosphate-sugar epimerase</fullName>
    </submittedName>
</protein>
<dbReference type="Proteomes" id="UP001260188">
    <property type="component" value="Unassembled WGS sequence"/>
</dbReference>
<keyword evidence="2" id="KW-1185">Reference proteome</keyword>
<organism evidence="1 2">
    <name type="scientific">Microbacterium paludicola</name>
    <dbReference type="NCBI Taxonomy" id="300019"/>
    <lineage>
        <taxon>Bacteria</taxon>
        <taxon>Bacillati</taxon>
        <taxon>Actinomycetota</taxon>
        <taxon>Actinomycetes</taxon>
        <taxon>Micrococcales</taxon>
        <taxon>Microbacteriaceae</taxon>
        <taxon>Microbacterium</taxon>
    </lineage>
</organism>
<evidence type="ECO:0000313" key="1">
    <source>
        <dbReference type="EMBL" id="MDR6165887.1"/>
    </source>
</evidence>
<dbReference type="EMBL" id="JAVIZA010000001">
    <property type="protein sequence ID" value="MDR6165887.1"/>
    <property type="molecule type" value="Genomic_DNA"/>
</dbReference>
<dbReference type="RefSeq" id="WP_309664090.1">
    <property type="nucleotide sequence ID" value="NZ_JAVIZA010000001.1"/>
</dbReference>
<reference evidence="1 2" key="1">
    <citation type="submission" date="2023-08" db="EMBL/GenBank/DDBJ databases">
        <title>Functional and genomic diversity of the sorghum phyllosphere microbiome.</title>
        <authorList>
            <person name="Shade A."/>
        </authorList>
    </citation>
    <scope>NUCLEOTIDE SEQUENCE [LARGE SCALE GENOMIC DNA]</scope>
    <source>
        <strain evidence="1 2">SORGH_AS_0919</strain>
    </source>
</reference>
<name>A0ABU1HW71_9MICO</name>
<sequence length="237" mass="25355">MTVLIVGGGRGIGASLVSALDRRGVEGVFTYRSSRARATRLAARCSGWQARQLDLLDEPEPRPAGILAALGGEISTVLLCAAAGLESEPDATGARTVNATAPANLVRGIADTNRVPFGVVYVTSTDAHNHLPDRPDDEEPDMYELTARTKREGESLLASVADASSTCRSFTAVVADLVVPSTAHTIYRRRDPDLVDRLVSAGRWVDLAAVTDRLVDATLMSERGERLPRVIRVQHDA</sequence>
<gene>
    <name evidence="1" type="ORF">QE367_000091</name>
</gene>